<keyword evidence="1" id="KW-0812">Transmembrane</keyword>
<evidence type="ECO:0000313" key="2">
    <source>
        <dbReference type="Proteomes" id="UP000887565"/>
    </source>
</evidence>
<dbReference type="WBParaSite" id="nRc.2.0.1.t32134-RA">
    <property type="protein sequence ID" value="nRc.2.0.1.t32134-RA"/>
    <property type="gene ID" value="nRc.2.0.1.g32134"/>
</dbReference>
<keyword evidence="2" id="KW-1185">Reference proteome</keyword>
<feature type="transmembrane region" description="Helical" evidence="1">
    <location>
        <begin position="80"/>
        <end position="99"/>
    </location>
</feature>
<accession>A0A915K1E1</accession>
<evidence type="ECO:0000256" key="1">
    <source>
        <dbReference type="SAM" id="Phobius"/>
    </source>
</evidence>
<evidence type="ECO:0000313" key="3">
    <source>
        <dbReference type="WBParaSite" id="nRc.2.0.1.t32134-RA"/>
    </source>
</evidence>
<dbReference type="Proteomes" id="UP000887565">
    <property type="component" value="Unplaced"/>
</dbReference>
<sequence length="101" mass="11780">MVGTVVCAIKGERQRKYGINKLRHILSNEPNENGTYRELVDNFRKVYPLNGRVIKLRRRVVYGFPSKSGAGDWNFMFSPFFPKFSAGFVTSFLLFYFRICN</sequence>
<protein>
    <submittedName>
        <fullName evidence="3">Uncharacterized protein</fullName>
    </submittedName>
</protein>
<keyword evidence="1" id="KW-0472">Membrane</keyword>
<reference evidence="3" key="1">
    <citation type="submission" date="2022-11" db="UniProtKB">
        <authorList>
            <consortium name="WormBaseParasite"/>
        </authorList>
    </citation>
    <scope>IDENTIFICATION</scope>
</reference>
<proteinExistence type="predicted"/>
<name>A0A915K1E1_ROMCU</name>
<organism evidence="2 3">
    <name type="scientific">Romanomermis culicivorax</name>
    <name type="common">Nematode worm</name>
    <dbReference type="NCBI Taxonomy" id="13658"/>
    <lineage>
        <taxon>Eukaryota</taxon>
        <taxon>Metazoa</taxon>
        <taxon>Ecdysozoa</taxon>
        <taxon>Nematoda</taxon>
        <taxon>Enoplea</taxon>
        <taxon>Dorylaimia</taxon>
        <taxon>Mermithida</taxon>
        <taxon>Mermithoidea</taxon>
        <taxon>Mermithidae</taxon>
        <taxon>Romanomermis</taxon>
    </lineage>
</organism>
<keyword evidence="1" id="KW-1133">Transmembrane helix</keyword>
<dbReference type="AlphaFoldDB" id="A0A915K1E1"/>